<accession>A0ABM3R4H2</accession>
<dbReference type="GeneID" id="130465679"/>
<feature type="compositionally biased region" description="Acidic residues" evidence="2">
    <location>
        <begin position="88"/>
        <end position="110"/>
    </location>
</feature>
<evidence type="ECO:0000256" key="2">
    <source>
        <dbReference type="SAM" id="MobiDB-lite"/>
    </source>
</evidence>
<dbReference type="PANTHER" id="PTHR33499:SF43">
    <property type="entry name" value="TRANSPOSASE, PTTA_EN_SPM, PLANT"/>
    <property type="match status" value="1"/>
</dbReference>
<sequence>MPFFVVVLASQVGQVYYVHSHNEPQWCVVIKTIPRNFYYFTIEEIDDSDEDGYEDMEGIDVGVVNIADDNDIPLDPRVDVSPTIISASEEEDMLDDDEENSFEEDEEEEEFCDDISDEEDCDDEMHDDSVSENSEYVLQCGFVLMDSEAHDIQQHLHLRRPRNGPFRGPSRAKKYKKLRLSQPRKLKICIPKELGAVVGDKANQFVAECSDWVKICCPINVVSWHYMPEDKLDRLYGTIKDKYDLPPGDHIDRALEVQCMSLFRHWRERMKKKRFTGKALNTAISNVPDNVPPNQWEWLCHHWNSDKQNKKSETNKLNAKANKLKSTCGAKSSARILFDMQLEEEVDMQTQREIDFHPDVEMVPNTEENNTNAEPLYIKAWTKLKRHADGNLCDEAEVKLLEFQQLHEKEIQEKGVDNLSIPEAFTNVLGYRSGYARGLGKGAPVIPKKKKNVANLESDVQHLQNREVELLEAMKKLENEANEARERERQREVEMKKREEQLRADLNDECQKKMDIFMNNLQAKCFNHLESCLIGETQQCNQESKYAHFLFCDGTWSALIFLRCKEKI</sequence>
<dbReference type="Proteomes" id="UP000813463">
    <property type="component" value="Chromosome 1"/>
</dbReference>
<dbReference type="InterPro" id="IPR004252">
    <property type="entry name" value="Probable_transposase_24"/>
</dbReference>
<protein>
    <recommendedName>
        <fullName evidence="5">Transposase Tnp1/En/Spm-like domain-containing protein</fullName>
    </recommendedName>
</protein>
<dbReference type="Pfam" id="PF03004">
    <property type="entry name" value="Transposase_24"/>
    <property type="match status" value="1"/>
</dbReference>
<feature type="coiled-coil region" evidence="1">
    <location>
        <begin position="446"/>
        <end position="509"/>
    </location>
</feature>
<name>A0ABM3R4H2_SPIOL</name>
<keyword evidence="3" id="KW-1185">Reference proteome</keyword>
<reference evidence="3" key="1">
    <citation type="journal article" date="2021" name="Nat. Commun.">
        <title>Genomic analyses provide insights into spinach domestication and the genetic basis of agronomic traits.</title>
        <authorList>
            <person name="Cai X."/>
            <person name="Sun X."/>
            <person name="Xu C."/>
            <person name="Sun H."/>
            <person name="Wang X."/>
            <person name="Ge C."/>
            <person name="Zhang Z."/>
            <person name="Wang Q."/>
            <person name="Fei Z."/>
            <person name="Jiao C."/>
            <person name="Wang Q."/>
        </authorList>
    </citation>
    <scope>NUCLEOTIDE SEQUENCE [LARGE SCALE GENOMIC DNA]</scope>
    <source>
        <strain evidence="3">cv. Varoflay</strain>
    </source>
</reference>
<evidence type="ECO:0000256" key="1">
    <source>
        <dbReference type="SAM" id="Coils"/>
    </source>
</evidence>
<proteinExistence type="predicted"/>
<keyword evidence="1" id="KW-0175">Coiled coil</keyword>
<evidence type="ECO:0000313" key="4">
    <source>
        <dbReference type="RefSeq" id="XP_056690518.1"/>
    </source>
</evidence>
<organism evidence="3 4">
    <name type="scientific">Spinacia oleracea</name>
    <name type="common">Spinach</name>
    <dbReference type="NCBI Taxonomy" id="3562"/>
    <lineage>
        <taxon>Eukaryota</taxon>
        <taxon>Viridiplantae</taxon>
        <taxon>Streptophyta</taxon>
        <taxon>Embryophyta</taxon>
        <taxon>Tracheophyta</taxon>
        <taxon>Spermatophyta</taxon>
        <taxon>Magnoliopsida</taxon>
        <taxon>eudicotyledons</taxon>
        <taxon>Gunneridae</taxon>
        <taxon>Pentapetalae</taxon>
        <taxon>Caryophyllales</taxon>
        <taxon>Chenopodiaceae</taxon>
        <taxon>Chenopodioideae</taxon>
        <taxon>Anserineae</taxon>
        <taxon>Spinacia</taxon>
    </lineage>
</organism>
<gene>
    <name evidence="4" type="primary">LOC130465679</name>
</gene>
<evidence type="ECO:0008006" key="5">
    <source>
        <dbReference type="Google" id="ProtNLM"/>
    </source>
</evidence>
<reference evidence="4" key="2">
    <citation type="submission" date="2025-08" db="UniProtKB">
        <authorList>
            <consortium name="RefSeq"/>
        </authorList>
    </citation>
    <scope>IDENTIFICATION</scope>
    <source>
        <tissue evidence="4">Leaf</tissue>
    </source>
</reference>
<dbReference type="PANTHER" id="PTHR33499">
    <property type="entry name" value="OS12G0282400 PROTEIN-RELATED"/>
    <property type="match status" value="1"/>
</dbReference>
<evidence type="ECO:0000313" key="3">
    <source>
        <dbReference type="Proteomes" id="UP000813463"/>
    </source>
</evidence>
<dbReference type="RefSeq" id="XP_056690518.1">
    <property type="nucleotide sequence ID" value="XM_056834540.1"/>
</dbReference>
<feature type="region of interest" description="Disordered" evidence="2">
    <location>
        <begin position="85"/>
        <end position="110"/>
    </location>
</feature>